<proteinExistence type="predicted"/>
<accession>A0A386KL89</accession>
<dbReference type="GeneID" id="55611859"/>
<evidence type="ECO:0000313" key="2">
    <source>
        <dbReference type="Proteomes" id="UP000267142"/>
    </source>
</evidence>
<name>A0A386KL89_9CAUD</name>
<keyword evidence="2" id="KW-1185">Reference proteome</keyword>
<reference evidence="1 2" key="1">
    <citation type="submission" date="2018-08" db="EMBL/GenBank/DDBJ databases">
        <authorList>
            <person name="Solberg C.E."/>
            <person name="Bonilla J.A."/>
            <person name="Klyczek K."/>
            <person name="Garlena R.A."/>
            <person name="Russell D.A."/>
            <person name="Pope W.H."/>
            <person name="Jacobs-Sera D."/>
            <person name="Hatfull G.F."/>
        </authorList>
    </citation>
    <scope>NUCLEOTIDE SEQUENCE [LARGE SCALE GENOMIC DNA]</scope>
</reference>
<dbReference type="RefSeq" id="YP_009841668.1">
    <property type="nucleotide sequence ID" value="NC_048733.1"/>
</dbReference>
<sequence length="103" mass="11986">MQGATRMSTEIVHVPKRLHFRSEIPEAHRASLDTRIRWLWNQRFGTVQKVYQDSPDILDKTAATMFITAIWSKDLNSIQLILNRLEGGPITDEELVQRQTLRV</sequence>
<dbReference type="KEGG" id="vg:55611859"/>
<protein>
    <submittedName>
        <fullName evidence="1">Uncharacterized protein</fullName>
    </submittedName>
</protein>
<dbReference type="EMBL" id="MH825698">
    <property type="protein sequence ID" value="AYD86192.1"/>
    <property type="molecule type" value="Genomic_DNA"/>
</dbReference>
<dbReference type="Proteomes" id="UP000267142">
    <property type="component" value="Segment"/>
</dbReference>
<gene>
    <name evidence="1" type="primary">49</name>
    <name evidence="1" type="ORF">SEA_BURRO_49</name>
</gene>
<organism evidence="1 2">
    <name type="scientific">Microbacterium phage Burro</name>
    <dbReference type="NCBI Taxonomy" id="2315703"/>
    <lineage>
        <taxon>Viruses</taxon>
        <taxon>Duplodnaviria</taxon>
        <taxon>Heunggongvirae</taxon>
        <taxon>Uroviricota</taxon>
        <taxon>Caudoviricetes</taxon>
        <taxon>Burrovirus</taxon>
        <taxon>Burrovirus burro</taxon>
    </lineage>
</organism>
<evidence type="ECO:0000313" key="1">
    <source>
        <dbReference type="EMBL" id="AYD86192.1"/>
    </source>
</evidence>